<protein>
    <recommendedName>
        <fullName evidence="3">LTD domain-containing protein</fullName>
    </recommendedName>
</protein>
<reference evidence="4" key="1">
    <citation type="submission" date="2020-05" db="UniProtKB">
        <authorList>
            <consortium name="EnsemblMetazoa"/>
        </authorList>
    </citation>
    <scope>IDENTIFICATION</scope>
    <source>
        <strain evidence="4">BB02</strain>
    </source>
</reference>
<dbReference type="STRING" id="6526.A0A2C9LKH3"/>
<name>A0A2C9LKH3_BIOGL</name>
<dbReference type="SUPFAM" id="SSF74853">
    <property type="entry name" value="Lamin A/C globular tail domain"/>
    <property type="match status" value="1"/>
</dbReference>
<dbReference type="GO" id="GO:0031507">
    <property type="term" value="P:heterochromatin formation"/>
    <property type="evidence" value="ECO:0007669"/>
    <property type="project" value="TreeGrafter"/>
</dbReference>
<dbReference type="PANTHER" id="PTHR45721">
    <property type="entry name" value="LAMIN DM0-RELATED"/>
    <property type="match status" value="1"/>
</dbReference>
<feature type="coiled-coil region" evidence="2">
    <location>
        <begin position="123"/>
        <end position="192"/>
    </location>
</feature>
<dbReference type="PANTHER" id="PTHR45721:SF12">
    <property type="entry name" value="INTERMEDIATE FILAMENT PROTEIN IFA-1"/>
    <property type="match status" value="1"/>
</dbReference>
<feature type="domain" description="LTD" evidence="3">
    <location>
        <begin position="456"/>
        <end position="577"/>
    </location>
</feature>
<evidence type="ECO:0000259" key="3">
    <source>
        <dbReference type="PROSITE" id="PS51841"/>
    </source>
</evidence>
<dbReference type="GO" id="GO:0006998">
    <property type="term" value="P:nuclear envelope organization"/>
    <property type="evidence" value="ECO:0007669"/>
    <property type="project" value="TreeGrafter"/>
</dbReference>
<dbReference type="VEuPathDB" id="VectorBase:BGLB032056"/>
<dbReference type="InterPro" id="IPR036415">
    <property type="entry name" value="Lamin_tail_dom_sf"/>
</dbReference>
<dbReference type="Proteomes" id="UP000076420">
    <property type="component" value="Unassembled WGS sequence"/>
</dbReference>
<dbReference type="GO" id="GO:0090435">
    <property type="term" value="P:protein localization to nuclear envelope"/>
    <property type="evidence" value="ECO:0007669"/>
    <property type="project" value="TreeGrafter"/>
</dbReference>
<dbReference type="RefSeq" id="XP_013069050.2">
    <property type="nucleotide sequence ID" value="XM_013213596.2"/>
</dbReference>
<dbReference type="GO" id="GO:0005652">
    <property type="term" value="C:nuclear lamina"/>
    <property type="evidence" value="ECO:0007669"/>
    <property type="project" value="TreeGrafter"/>
</dbReference>
<evidence type="ECO:0000256" key="2">
    <source>
        <dbReference type="SAM" id="Coils"/>
    </source>
</evidence>
<dbReference type="GO" id="GO:0051664">
    <property type="term" value="P:nuclear pore localization"/>
    <property type="evidence" value="ECO:0007669"/>
    <property type="project" value="TreeGrafter"/>
</dbReference>
<dbReference type="KEGG" id="bgt:106056754"/>
<dbReference type="GO" id="GO:0005200">
    <property type="term" value="F:structural constituent of cytoskeleton"/>
    <property type="evidence" value="ECO:0007669"/>
    <property type="project" value="TreeGrafter"/>
</dbReference>
<dbReference type="InterPro" id="IPR001322">
    <property type="entry name" value="Lamin_tail_dom"/>
</dbReference>
<dbReference type="PROSITE" id="PS51841">
    <property type="entry name" value="LTD"/>
    <property type="match status" value="1"/>
</dbReference>
<dbReference type="EnsemblMetazoa" id="BGLB032056-RA">
    <property type="protein sequence ID" value="BGLB032056-PA"/>
    <property type="gene ID" value="BGLB032056"/>
</dbReference>
<dbReference type="SUPFAM" id="SSF64593">
    <property type="entry name" value="Intermediate filament protein, coiled coil region"/>
    <property type="match status" value="1"/>
</dbReference>
<feature type="coiled-coil region" evidence="2">
    <location>
        <begin position="301"/>
        <end position="431"/>
    </location>
</feature>
<dbReference type="VEuPathDB" id="VectorBase:BGLAX_034257"/>
<proteinExistence type="predicted"/>
<organism evidence="4 5">
    <name type="scientific">Biomphalaria glabrata</name>
    <name type="common">Bloodfluke planorb</name>
    <name type="synonym">Freshwater snail</name>
    <dbReference type="NCBI Taxonomy" id="6526"/>
    <lineage>
        <taxon>Eukaryota</taxon>
        <taxon>Metazoa</taxon>
        <taxon>Spiralia</taxon>
        <taxon>Lophotrochozoa</taxon>
        <taxon>Mollusca</taxon>
        <taxon>Gastropoda</taxon>
        <taxon>Heterobranchia</taxon>
        <taxon>Euthyneura</taxon>
        <taxon>Panpulmonata</taxon>
        <taxon>Hygrophila</taxon>
        <taxon>Lymnaeoidea</taxon>
        <taxon>Planorbidae</taxon>
        <taxon>Biomphalaria</taxon>
    </lineage>
</organism>
<accession>A0A2C9LKH3</accession>
<dbReference type="OrthoDB" id="10011412at2759"/>
<dbReference type="AlphaFoldDB" id="A0A2C9LKH3"/>
<dbReference type="GO" id="GO:0007097">
    <property type="term" value="P:nuclear migration"/>
    <property type="evidence" value="ECO:0007669"/>
    <property type="project" value="TreeGrafter"/>
</dbReference>
<evidence type="ECO:0000256" key="1">
    <source>
        <dbReference type="ARBA" id="ARBA00023054"/>
    </source>
</evidence>
<sequence length="577" mass="67321">MAVQLREIPSPSTPTSGKITRLSTLSWNGRLPLHGGSPSVISVSHTSSSPVQSLSSTSTILNQSYSSTPTHYHATSFCGVSLQEKKDLQELNERFRYSLCTATEADGTKGLEYELKILKEKWGKETENIIEIYNEKLESLRTQLDSSKTETSDLVAKYYDYDRKWADMERELVYLRESNDKANEKVSKLKNKSIDLKYKLEMVEKMSKHHISEKERYKFLLSQKREELTLVSKDASVKTSELLKRTTQCERLQDELRLLYQVWERNKKEWSVLADIDSAVRNGEYWISYVYVRVCKIQDEYEKLISEYKEENESCLRLQIESLRTELESYKHEWSLAKDERDRLKEECIDLQAKYDQLEVKHSKCDGKYAELQIQWERKRDKCRRFKSLIEQLRQQMAVLTEESKVHLQARTTLENEIQEYRDLLSTIEKRGIKFTVIGTTQSGDGNDSDPQIITVNSLNRRVEKTHRKEVAIEKIDDEGNYIELQNLTGKAITMTSWKLKRKVNDKKLEFIFPIYNLNAGTSMKVYPESQASLKRDKIDLVAKGITTWDHSFTAETLLLNEHGKDVARYTEQLRDS</sequence>
<evidence type="ECO:0000313" key="4">
    <source>
        <dbReference type="EnsemblMetazoa" id="BGLB032056-PA"/>
    </source>
</evidence>
<dbReference type="Gene3D" id="2.60.40.1260">
    <property type="entry name" value="Lamin Tail domain"/>
    <property type="match status" value="1"/>
</dbReference>
<keyword evidence="1 2" id="KW-0175">Coiled coil</keyword>
<evidence type="ECO:0000313" key="5">
    <source>
        <dbReference type="Proteomes" id="UP000076420"/>
    </source>
</evidence>
<dbReference type="Pfam" id="PF00932">
    <property type="entry name" value="LTD"/>
    <property type="match status" value="1"/>
</dbReference>
<gene>
    <name evidence="4" type="primary">106056754</name>
</gene>